<dbReference type="SUPFAM" id="SSF81301">
    <property type="entry name" value="Nucleotidyltransferase"/>
    <property type="match status" value="1"/>
</dbReference>
<evidence type="ECO:0000256" key="2">
    <source>
        <dbReference type="ARBA" id="ARBA00004443"/>
    </source>
</evidence>
<dbReference type="AlphaFoldDB" id="A0A1L9SVL8"/>
<evidence type="ECO:0000256" key="6">
    <source>
        <dbReference type="ARBA" id="ARBA00023128"/>
    </source>
</evidence>
<accession>A0A1L9SVL8</accession>
<dbReference type="RefSeq" id="XP_022585765.1">
    <property type="nucleotide sequence ID" value="XM_022721706.1"/>
</dbReference>
<proteinExistence type="inferred from homology"/>
<dbReference type="GO" id="GO:0048255">
    <property type="term" value="P:mRNA stabilization"/>
    <property type="evidence" value="ECO:0007669"/>
    <property type="project" value="TreeGrafter"/>
</dbReference>
<dbReference type="GO" id="GO:0140053">
    <property type="term" value="P:mitochondrial gene expression"/>
    <property type="evidence" value="ECO:0007669"/>
    <property type="project" value="UniProtKB-UniRule"/>
</dbReference>
<dbReference type="Proteomes" id="UP000184188">
    <property type="component" value="Unassembled WGS sequence"/>
</dbReference>
<keyword evidence="4 8" id="KW-0999">Mitochondrion inner membrane</keyword>
<comment type="subcellular location">
    <subcellularLocation>
        <location evidence="2 8">Mitochondrion inner membrane</location>
        <topology evidence="2 8">Peripheral membrane protein</topology>
        <orientation evidence="2 8">Matrix side</orientation>
    </subcellularLocation>
</comment>
<name>A0A1L9SVL8_9EURO</name>
<dbReference type="OrthoDB" id="107372at2759"/>
<dbReference type="InterPro" id="IPR043519">
    <property type="entry name" value="NT_sf"/>
</dbReference>
<keyword evidence="6 8" id="KW-0496">Mitochondrion</keyword>
<evidence type="ECO:0000256" key="7">
    <source>
        <dbReference type="ARBA" id="ARBA00023136"/>
    </source>
</evidence>
<dbReference type="FunFam" id="3.30.460.10:FF:000044">
    <property type="entry name" value="ATPase synthesis protein 25, mitochondrial"/>
    <property type="match status" value="1"/>
</dbReference>
<gene>
    <name evidence="10" type="ORF">ASPZODRAFT_127291</name>
</gene>
<sequence length="683" mass="76652">MNRAVLKGIWCQSCRHEVVRSFVSLTGVSVPRYATCRSLVSKNYPMRTFSAVSGWRSDNTSSSLADTQVEAAENSKEHVPWYLREGTANAELSTRSFRQQELPELPENSPAILSEILTYSYKDLGLDDLKLIDLRGLDTPPAIGANVIMVIGTARSIKHLNVSADRLCRWLRNTYRLAPYADGLLGRNELKIKLRRKAKRARIASQAGLTIDDKDDGITTGWICVNSGVIKEEESEQKQPEARAFEGFGDVDAGSRIVVQMFIEEKREEVDLEGLWTATLERENRRKLKASKSTSPPVPPTDEVRSSSAAVKSLYSDHGPSRFFRLPGETLPNHRRQLHTTRRLMTPTHEAPFAETSLRDAVVDQVDSRASVSRGLDAKVTISSLFRSLSSLSDDKAREQLGTGPDDRNSTLFLQLFYDQPSDLPVDEVALAKLELFCRAVSLQHHAYSKPALWEHFVGFASLGSPISFDLGMQVVSAMLTERPSDPSASGSVISLPDTDIELALRVLDLLSFHGTDILNMDVFILLYQAAGRSHRGDADERRRSLARISKIIDVLDLEFDPEQARRLMELMFLNQDYDGFWKLWRKLPLYGFERTTKDYKMLFKLHIDLGDAHRARDCVLTWVPMMNREAPPIPMQGTLLKRVMSCIQLAEPGITAASQNGSSSSLSRIWNQCQATRESGRH</sequence>
<comment type="similarity">
    <text evidence="3 8">Belongs to the ATP25 family.</text>
</comment>
<keyword evidence="5 8" id="KW-0809">Transit peptide</keyword>
<evidence type="ECO:0000313" key="11">
    <source>
        <dbReference type="Proteomes" id="UP000184188"/>
    </source>
</evidence>
<dbReference type="PANTHER" id="PTHR28087:SF1">
    <property type="entry name" value="ATPASE SYNTHESIS PROTEIN 25, MITOCHONDRIAL"/>
    <property type="match status" value="1"/>
</dbReference>
<comment type="function">
    <text evidence="1">Probable mitochondrial mRNA stabilization factor.</text>
</comment>
<dbReference type="STRING" id="1073090.A0A1L9SVL8"/>
<keyword evidence="7 8" id="KW-0472">Membrane</keyword>
<dbReference type="EMBL" id="KV878336">
    <property type="protein sequence ID" value="OJJ51255.1"/>
    <property type="molecule type" value="Genomic_DNA"/>
</dbReference>
<dbReference type="GeneID" id="34608171"/>
<evidence type="ECO:0000256" key="5">
    <source>
        <dbReference type="ARBA" id="ARBA00022946"/>
    </source>
</evidence>
<dbReference type="PANTHER" id="PTHR28087">
    <property type="entry name" value="ATPASE SYNTHESIS PROTEIN 25, MITOCHONDRIAL"/>
    <property type="match status" value="1"/>
</dbReference>
<comment type="function">
    <text evidence="8">Mitochondrial mRNA stabilization factor.</text>
</comment>
<reference evidence="11" key="1">
    <citation type="journal article" date="2017" name="Genome Biol.">
        <title>Comparative genomics reveals high biological diversity and specific adaptations in the industrially and medically important fungal genus Aspergillus.</title>
        <authorList>
            <person name="de Vries R.P."/>
            <person name="Riley R."/>
            <person name="Wiebenga A."/>
            <person name="Aguilar-Osorio G."/>
            <person name="Amillis S."/>
            <person name="Uchima C.A."/>
            <person name="Anderluh G."/>
            <person name="Asadollahi M."/>
            <person name="Askin M."/>
            <person name="Barry K."/>
            <person name="Battaglia E."/>
            <person name="Bayram O."/>
            <person name="Benocci T."/>
            <person name="Braus-Stromeyer S.A."/>
            <person name="Caldana C."/>
            <person name="Canovas D."/>
            <person name="Cerqueira G.C."/>
            <person name="Chen F."/>
            <person name="Chen W."/>
            <person name="Choi C."/>
            <person name="Clum A."/>
            <person name="Dos Santos R.A."/>
            <person name="Damasio A.R."/>
            <person name="Diallinas G."/>
            <person name="Emri T."/>
            <person name="Fekete E."/>
            <person name="Flipphi M."/>
            <person name="Freyberg S."/>
            <person name="Gallo A."/>
            <person name="Gournas C."/>
            <person name="Habgood R."/>
            <person name="Hainaut M."/>
            <person name="Harispe M.L."/>
            <person name="Henrissat B."/>
            <person name="Hilden K.S."/>
            <person name="Hope R."/>
            <person name="Hossain A."/>
            <person name="Karabika E."/>
            <person name="Karaffa L."/>
            <person name="Karanyi Z."/>
            <person name="Krasevec N."/>
            <person name="Kuo A."/>
            <person name="Kusch H."/>
            <person name="LaButti K."/>
            <person name="Lagendijk E.L."/>
            <person name="Lapidus A."/>
            <person name="Levasseur A."/>
            <person name="Lindquist E."/>
            <person name="Lipzen A."/>
            <person name="Logrieco A.F."/>
            <person name="MacCabe A."/>
            <person name="Maekelae M.R."/>
            <person name="Malavazi I."/>
            <person name="Melin P."/>
            <person name="Meyer V."/>
            <person name="Mielnichuk N."/>
            <person name="Miskei M."/>
            <person name="Molnar A.P."/>
            <person name="Mule G."/>
            <person name="Ngan C.Y."/>
            <person name="Orejas M."/>
            <person name="Orosz E."/>
            <person name="Ouedraogo J.P."/>
            <person name="Overkamp K.M."/>
            <person name="Park H.-S."/>
            <person name="Perrone G."/>
            <person name="Piumi F."/>
            <person name="Punt P.J."/>
            <person name="Ram A.F."/>
            <person name="Ramon A."/>
            <person name="Rauscher S."/>
            <person name="Record E."/>
            <person name="Riano-Pachon D.M."/>
            <person name="Robert V."/>
            <person name="Roehrig J."/>
            <person name="Ruller R."/>
            <person name="Salamov A."/>
            <person name="Salih N.S."/>
            <person name="Samson R.A."/>
            <person name="Sandor E."/>
            <person name="Sanguinetti M."/>
            <person name="Schuetze T."/>
            <person name="Sepcic K."/>
            <person name="Shelest E."/>
            <person name="Sherlock G."/>
            <person name="Sophianopoulou V."/>
            <person name="Squina F.M."/>
            <person name="Sun H."/>
            <person name="Susca A."/>
            <person name="Todd R.B."/>
            <person name="Tsang A."/>
            <person name="Unkles S.E."/>
            <person name="van de Wiele N."/>
            <person name="van Rossen-Uffink D."/>
            <person name="Oliveira J.V."/>
            <person name="Vesth T.C."/>
            <person name="Visser J."/>
            <person name="Yu J.-H."/>
            <person name="Zhou M."/>
            <person name="Andersen M.R."/>
            <person name="Archer D.B."/>
            <person name="Baker S.E."/>
            <person name="Benoit I."/>
            <person name="Brakhage A.A."/>
            <person name="Braus G.H."/>
            <person name="Fischer R."/>
            <person name="Frisvad J.C."/>
            <person name="Goldman G.H."/>
            <person name="Houbraken J."/>
            <person name="Oakley B."/>
            <person name="Pocsi I."/>
            <person name="Scazzocchio C."/>
            <person name="Seiboth B."/>
            <person name="vanKuyk P.A."/>
            <person name="Wortman J."/>
            <person name="Dyer P.S."/>
            <person name="Grigoriev I.V."/>
        </authorList>
    </citation>
    <scope>NUCLEOTIDE SEQUENCE [LARGE SCALE GENOMIC DNA]</scope>
    <source>
        <strain evidence="11">CBS 506.65</strain>
    </source>
</reference>
<protein>
    <recommendedName>
        <fullName evidence="8">ATPase synthesis protein 25</fullName>
    </recommendedName>
</protein>
<feature type="region of interest" description="Disordered" evidence="9">
    <location>
        <begin position="287"/>
        <end position="310"/>
    </location>
</feature>
<evidence type="ECO:0000256" key="4">
    <source>
        <dbReference type="ARBA" id="ARBA00022792"/>
    </source>
</evidence>
<evidence type="ECO:0000256" key="8">
    <source>
        <dbReference type="RuleBase" id="RU367062"/>
    </source>
</evidence>
<organism evidence="10 11">
    <name type="scientific">Penicilliopsis zonata CBS 506.65</name>
    <dbReference type="NCBI Taxonomy" id="1073090"/>
    <lineage>
        <taxon>Eukaryota</taxon>
        <taxon>Fungi</taxon>
        <taxon>Dikarya</taxon>
        <taxon>Ascomycota</taxon>
        <taxon>Pezizomycotina</taxon>
        <taxon>Eurotiomycetes</taxon>
        <taxon>Eurotiomycetidae</taxon>
        <taxon>Eurotiales</taxon>
        <taxon>Aspergillaceae</taxon>
        <taxon>Penicilliopsis</taxon>
    </lineage>
</organism>
<evidence type="ECO:0000256" key="1">
    <source>
        <dbReference type="ARBA" id="ARBA00003470"/>
    </source>
</evidence>
<keyword evidence="11" id="KW-1185">Reference proteome</keyword>
<evidence type="ECO:0000256" key="9">
    <source>
        <dbReference type="SAM" id="MobiDB-lite"/>
    </source>
</evidence>
<dbReference type="InterPro" id="IPR040152">
    <property type="entry name" value="Atp25"/>
</dbReference>
<evidence type="ECO:0000256" key="3">
    <source>
        <dbReference type="ARBA" id="ARBA00010787"/>
    </source>
</evidence>
<dbReference type="GO" id="GO:0005743">
    <property type="term" value="C:mitochondrial inner membrane"/>
    <property type="evidence" value="ECO:0007669"/>
    <property type="project" value="UniProtKB-SubCell"/>
</dbReference>
<evidence type="ECO:0000313" key="10">
    <source>
        <dbReference type="EMBL" id="OJJ51255.1"/>
    </source>
</evidence>
<dbReference type="Gene3D" id="3.30.460.10">
    <property type="entry name" value="Beta Polymerase, domain 2"/>
    <property type="match status" value="1"/>
</dbReference>
<dbReference type="VEuPathDB" id="FungiDB:ASPZODRAFT_127291"/>